<reference evidence="2 3" key="1">
    <citation type="submission" date="2021-03" db="EMBL/GenBank/DDBJ databases">
        <title>Antimicrobial resistance genes in bacteria isolated from Japanese honey, and their potential for conferring macrolide and lincosamide resistance in the American foulbrood pathogen Paenibacillus larvae.</title>
        <authorList>
            <person name="Okamoto M."/>
            <person name="Kumagai M."/>
            <person name="Kanamori H."/>
            <person name="Takamatsu D."/>
        </authorList>
    </citation>
    <scope>NUCLEOTIDE SEQUENCE [LARGE SCALE GENOMIC DNA]</scope>
    <source>
        <strain evidence="2 3">J41TS12</strain>
    </source>
</reference>
<sequence>MQSISENSQFSSPESSIQLIDYNRTEKLRKKANFMENGRGLGILLVSMGDEGPVGARSLAKGESPARGGGTVRSGARGEVLCEQTP</sequence>
<dbReference type="AlphaFoldDB" id="A0A919XNW0"/>
<comment type="caution">
    <text evidence="2">The sequence shown here is derived from an EMBL/GenBank/DDBJ whole genome shotgun (WGS) entry which is preliminary data.</text>
</comment>
<dbReference type="Proteomes" id="UP000681162">
    <property type="component" value="Unassembled WGS sequence"/>
</dbReference>
<evidence type="ECO:0000313" key="3">
    <source>
        <dbReference type="Proteomes" id="UP000681162"/>
    </source>
</evidence>
<organism evidence="2 3">
    <name type="scientific">Paenibacillus antibioticophila</name>
    <dbReference type="NCBI Taxonomy" id="1274374"/>
    <lineage>
        <taxon>Bacteria</taxon>
        <taxon>Bacillati</taxon>
        <taxon>Bacillota</taxon>
        <taxon>Bacilli</taxon>
        <taxon>Bacillales</taxon>
        <taxon>Paenibacillaceae</taxon>
        <taxon>Paenibacillus</taxon>
    </lineage>
</organism>
<evidence type="ECO:0000313" key="2">
    <source>
        <dbReference type="EMBL" id="GIO35219.1"/>
    </source>
</evidence>
<proteinExistence type="predicted"/>
<name>A0A919XNW0_9BACL</name>
<feature type="region of interest" description="Disordered" evidence="1">
    <location>
        <begin position="56"/>
        <end position="86"/>
    </location>
</feature>
<evidence type="ECO:0000256" key="1">
    <source>
        <dbReference type="SAM" id="MobiDB-lite"/>
    </source>
</evidence>
<keyword evidence="3" id="KW-1185">Reference proteome</keyword>
<accession>A0A919XNW0</accession>
<dbReference type="EMBL" id="BORR01000001">
    <property type="protein sequence ID" value="GIO35219.1"/>
    <property type="molecule type" value="Genomic_DNA"/>
</dbReference>
<protein>
    <submittedName>
        <fullName evidence="2">Uncharacterized protein</fullName>
    </submittedName>
</protein>
<gene>
    <name evidence="2" type="ORF">J41TS12_00800</name>
</gene>